<dbReference type="KEGG" id="cthr:CTHT_0073110"/>
<evidence type="ECO:0000313" key="2">
    <source>
        <dbReference type="EMBL" id="EGS16986.1"/>
    </source>
</evidence>
<protein>
    <submittedName>
        <fullName evidence="2">Uncharacterized protein</fullName>
    </submittedName>
</protein>
<reference evidence="2 3" key="1">
    <citation type="journal article" date="2011" name="Cell">
        <title>Insight into structure and assembly of the nuclear pore complex by utilizing the genome of a eukaryotic thermophile.</title>
        <authorList>
            <person name="Amlacher S."/>
            <person name="Sarges P."/>
            <person name="Flemming D."/>
            <person name="van Noort V."/>
            <person name="Kunze R."/>
            <person name="Devos D.P."/>
            <person name="Arumugam M."/>
            <person name="Bork P."/>
            <person name="Hurt E."/>
        </authorList>
    </citation>
    <scope>NUCLEOTIDE SEQUENCE [LARGE SCALE GENOMIC DNA]</scope>
    <source>
        <strain evidence="3">DSM 1495 / CBS 144.50 / IMI 039719</strain>
    </source>
</reference>
<dbReference type="RefSeq" id="XP_006697568.1">
    <property type="nucleotide sequence ID" value="XM_006697505.1"/>
</dbReference>
<dbReference type="EMBL" id="GL988048">
    <property type="protein sequence ID" value="EGS16986.1"/>
    <property type="molecule type" value="Genomic_DNA"/>
</dbReference>
<accession>G0SHR6</accession>
<feature type="compositionally biased region" description="Basic and acidic residues" evidence="1">
    <location>
        <begin position="212"/>
        <end position="222"/>
    </location>
</feature>
<dbReference type="Proteomes" id="UP000008066">
    <property type="component" value="Unassembled WGS sequence"/>
</dbReference>
<evidence type="ECO:0000256" key="1">
    <source>
        <dbReference type="SAM" id="MobiDB-lite"/>
    </source>
</evidence>
<feature type="region of interest" description="Disordered" evidence="1">
    <location>
        <begin position="149"/>
        <end position="181"/>
    </location>
</feature>
<evidence type="ECO:0000313" key="3">
    <source>
        <dbReference type="Proteomes" id="UP000008066"/>
    </source>
</evidence>
<keyword evidence="3" id="KW-1185">Reference proteome</keyword>
<dbReference type="AlphaFoldDB" id="G0SHR6"/>
<feature type="compositionally biased region" description="Polar residues" evidence="1">
    <location>
        <begin position="162"/>
        <end position="177"/>
    </location>
</feature>
<proteinExistence type="predicted"/>
<dbReference type="GeneID" id="18261349"/>
<name>G0SHR6_CHATD</name>
<organism evidence="3">
    <name type="scientific">Chaetomium thermophilum (strain DSM 1495 / CBS 144.50 / IMI 039719)</name>
    <name type="common">Thermochaetoides thermophila</name>
    <dbReference type="NCBI Taxonomy" id="759272"/>
    <lineage>
        <taxon>Eukaryota</taxon>
        <taxon>Fungi</taxon>
        <taxon>Dikarya</taxon>
        <taxon>Ascomycota</taxon>
        <taxon>Pezizomycotina</taxon>
        <taxon>Sordariomycetes</taxon>
        <taxon>Sordariomycetidae</taxon>
        <taxon>Sordariales</taxon>
        <taxon>Chaetomiaceae</taxon>
        <taxon>Thermochaetoides</taxon>
    </lineage>
</organism>
<sequence length="290" mass="32162">MKTTATQNETANYSRIPEFEALQTQAQSFNNAAGELQDVEASVTPEQLSQVRGPQESLYVHHSQQTGVWASSWQPPQALEGSPYHLKYQDINLLPRYRDYTPSPTPEYGETLEERIRGVGAHLTEFEPMHARSDSNGSQKSVISIFDGSQRSGAAPQAAAGTDNSPAETAPLEQTTAPKFRPYACQLSKGFRRRIPFRLLPPGLSSQNRSYDVADHRTESFKSKRKQLPSPSRAAGASKRYKTRKIQNNRDSDSAVQPGKTKAPLSGKKSLNNGDQTEKGTQFPEKARRK</sequence>
<dbReference type="HOGENOM" id="CLU_959775_0_0_1"/>
<feature type="region of interest" description="Disordered" evidence="1">
    <location>
        <begin position="199"/>
        <end position="290"/>
    </location>
</feature>
<gene>
    <name evidence="2" type="ORF">CTHT_0073110</name>
</gene>